<evidence type="ECO:0000256" key="2">
    <source>
        <dbReference type="ARBA" id="ARBA00022771"/>
    </source>
</evidence>
<proteinExistence type="predicted"/>
<evidence type="ECO:0000256" key="3">
    <source>
        <dbReference type="ARBA" id="ARBA00022833"/>
    </source>
</evidence>
<accession>A0ABR1EYQ1</accession>
<sequence>MFIRIQHKAKEKMALNFPSLTPIRYTICRFYNTPAGCQRGSECPYKHQKLESVKPAVVVDDSTPRSKEISQVLEKFPYSEVEGDKIHTAFKPSDPEFPFDLDSLEFTLLIPARYPLSPADDEPEDLDAVAPSIVVTNSDIPRGFALNIEHGFLDLISKPGLYTRSLVEMVVELDRRLEEFLKAQKRETIKIVNIAKTTTAAPAQAEQKESKENKEYNAFDEWGIDPNHGSKEPTTEPEPEFTPQQLQEAQKRREREVKQLLVRLPSAKIIRTSTEDDEPDKFAIPFEPPAQLKSELPASLAGLTSFTLVVPKLYWLAPCEVEVDIADREVKDAAENGFKKHASERGEFSLFAHANFFVQNVGKLAVSGGSESTAKEDVEQDGEDEYRNPPEWDILDDDEEEDDDEYGFDYDSVDYSEGWEQLNTADAQLKDNGGENRVSDDDDDDEQGAQEDARKFTPPANATALNLPGIKLLNVAVLECTLLSLVVKCTRCKTEAELRDIRPHASTANSGAHSQTCEKCSSVLAVDSFYTEFVHPPIAERLGYVDLLGCTAVDILPSSFRPTCADCSEPVSGTGIAGLGLAQTMSTNCRNCHSKMSIFIPSIKFIRVSDETGQALTARDVSKSKSAAAKKLGIVAGTPLPLNGTCQHYRRSTRWFRFSCCGRVFPCDKCHDEHSDHVNEHASRMVCGMCSREQNYMPDNCAYCRHSFHRKSTGFWEGGMGTRDKVKMSRKDPRKYKRR</sequence>
<comment type="caution">
    <text evidence="9">The sequence shown here is derived from an EMBL/GenBank/DDBJ whole genome shotgun (WGS) entry which is preliminary data.</text>
</comment>
<evidence type="ECO:0000256" key="1">
    <source>
        <dbReference type="ARBA" id="ARBA00022723"/>
    </source>
</evidence>
<dbReference type="InterPro" id="IPR000571">
    <property type="entry name" value="Znf_CCCH"/>
</dbReference>
<dbReference type="SUPFAM" id="SSF90229">
    <property type="entry name" value="CCCH zinc finger"/>
    <property type="match status" value="1"/>
</dbReference>
<feature type="domain" description="CHY-type" evidence="8">
    <location>
        <begin position="639"/>
        <end position="706"/>
    </location>
</feature>
<protein>
    <recommendedName>
        <fullName evidence="11">CHY-type domain-containing protein</fullName>
    </recommendedName>
</protein>
<dbReference type="InterPro" id="IPR036855">
    <property type="entry name" value="Znf_CCCH_sf"/>
</dbReference>
<evidence type="ECO:0000313" key="10">
    <source>
        <dbReference type="Proteomes" id="UP001498771"/>
    </source>
</evidence>
<keyword evidence="3 5" id="KW-0862">Zinc</keyword>
<evidence type="ECO:0008006" key="11">
    <source>
        <dbReference type="Google" id="ProtNLM"/>
    </source>
</evidence>
<keyword evidence="1 5" id="KW-0479">Metal-binding</keyword>
<evidence type="ECO:0000259" key="7">
    <source>
        <dbReference type="PROSITE" id="PS50103"/>
    </source>
</evidence>
<feature type="domain" description="C3H1-type" evidence="7">
    <location>
        <begin position="22"/>
        <end position="50"/>
    </location>
</feature>
<reference evidence="9 10" key="1">
    <citation type="submission" date="2024-03" db="EMBL/GenBank/DDBJ databases">
        <title>Genome-scale model development and genomic sequencing of the oleaginous clade Lipomyces.</title>
        <authorList>
            <consortium name="Lawrence Berkeley National Laboratory"/>
            <person name="Czajka J.J."/>
            <person name="Han Y."/>
            <person name="Kim J."/>
            <person name="Mondo S.J."/>
            <person name="Hofstad B.A."/>
            <person name="Robles A."/>
            <person name="Haridas S."/>
            <person name="Riley R."/>
            <person name="LaButti K."/>
            <person name="Pangilinan J."/>
            <person name="Andreopoulos W."/>
            <person name="Lipzen A."/>
            <person name="Yan J."/>
            <person name="Wang M."/>
            <person name="Ng V."/>
            <person name="Grigoriev I.V."/>
            <person name="Spatafora J.W."/>
            <person name="Magnuson J.K."/>
            <person name="Baker S.E."/>
            <person name="Pomraning K.R."/>
        </authorList>
    </citation>
    <scope>NUCLEOTIDE SEQUENCE [LARGE SCALE GENOMIC DNA]</scope>
    <source>
        <strain evidence="9 10">Phaff 52-87</strain>
    </source>
</reference>
<evidence type="ECO:0000259" key="8">
    <source>
        <dbReference type="PROSITE" id="PS51266"/>
    </source>
</evidence>
<organism evidence="9 10">
    <name type="scientific">Myxozyma melibiosi</name>
    <dbReference type="NCBI Taxonomy" id="54550"/>
    <lineage>
        <taxon>Eukaryota</taxon>
        <taxon>Fungi</taxon>
        <taxon>Dikarya</taxon>
        <taxon>Ascomycota</taxon>
        <taxon>Saccharomycotina</taxon>
        <taxon>Lipomycetes</taxon>
        <taxon>Lipomycetales</taxon>
        <taxon>Lipomycetaceae</taxon>
        <taxon>Myxozyma</taxon>
    </lineage>
</organism>
<feature type="compositionally biased region" description="Basic and acidic residues" evidence="6">
    <location>
        <begin position="722"/>
        <end position="731"/>
    </location>
</feature>
<gene>
    <name evidence="9" type="ORF">BZA70DRAFT_285633</name>
</gene>
<feature type="region of interest" description="Disordered" evidence="6">
    <location>
        <begin position="368"/>
        <end position="410"/>
    </location>
</feature>
<evidence type="ECO:0000313" key="9">
    <source>
        <dbReference type="EMBL" id="KAK7202637.1"/>
    </source>
</evidence>
<name>A0ABR1EYQ1_9ASCO</name>
<feature type="zinc finger region" description="C3H1-type" evidence="5">
    <location>
        <begin position="22"/>
        <end position="50"/>
    </location>
</feature>
<feature type="region of interest" description="Disordered" evidence="6">
    <location>
        <begin position="201"/>
        <end position="249"/>
    </location>
</feature>
<feature type="compositionally biased region" description="Acidic residues" evidence="6">
    <location>
        <begin position="393"/>
        <end position="410"/>
    </location>
</feature>
<keyword evidence="10" id="KW-1185">Reference proteome</keyword>
<evidence type="ECO:0000256" key="6">
    <source>
        <dbReference type="SAM" id="MobiDB-lite"/>
    </source>
</evidence>
<dbReference type="PROSITE" id="PS50103">
    <property type="entry name" value="ZF_C3H1"/>
    <property type="match status" value="1"/>
</dbReference>
<dbReference type="SUPFAM" id="SSF161219">
    <property type="entry name" value="CHY zinc finger-like"/>
    <property type="match status" value="1"/>
</dbReference>
<dbReference type="InterPro" id="IPR008913">
    <property type="entry name" value="Znf_CHY"/>
</dbReference>
<evidence type="ECO:0000256" key="4">
    <source>
        <dbReference type="PROSITE-ProRule" id="PRU00601"/>
    </source>
</evidence>
<evidence type="ECO:0000256" key="5">
    <source>
        <dbReference type="PROSITE-ProRule" id="PRU00723"/>
    </source>
</evidence>
<dbReference type="InterPro" id="IPR037274">
    <property type="entry name" value="Znf_CHY_sf"/>
</dbReference>
<dbReference type="PROSITE" id="PS51266">
    <property type="entry name" value="ZF_CHY"/>
    <property type="match status" value="1"/>
</dbReference>
<dbReference type="Pfam" id="PF05495">
    <property type="entry name" value="zf-CHY"/>
    <property type="match status" value="1"/>
</dbReference>
<dbReference type="RefSeq" id="XP_064765670.1">
    <property type="nucleotide sequence ID" value="XM_064913768.1"/>
</dbReference>
<feature type="region of interest" description="Disordered" evidence="6">
    <location>
        <begin position="428"/>
        <end position="460"/>
    </location>
</feature>
<feature type="region of interest" description="Disordered" evidence="6">
    <location>
        <begin position="720"/>
        <end position="739"/>
    </location>
</feature>
<dbReference type="Proteomes" id="UP001498771">
    <property type="component" value="Unassembled WGS sequence"/>
</dbReference>
<dbReference type="EMBL" id="JBBJBU010000016">
    <property type="protein sequence ID" value="KAK7202637.1"/>
    <property type="molecule type" value="Genomic_DNA"/>
</dbReference>
<feature type="compositionally biased region" description="Acidic residues" evidence="6">
    <location>
        <begin position="440"/>
        <end position="449"/>
    </location>
</feature>
<keyword evidence="2 4" id="KW-0863">Zinc-finger</keyword>
<feature type="compositionally biased region" description="Basic and acidic residues" evidence="6">
    <location>
        <begin position="428"/>
        <end position="439"/>
    </location>
</feature>
<dbReference type="GeneID" id="90039280"/>
<feature type="compositionally biased region" description="Basic and acidic residues" evidence="6">
    <location>
        <begin position="206"/>
        <end position="217"/>
    </location>
</feature>